<evidence type="ECO:0000313" key="9">
    <source>
        <dbReference type="EMBL" id="PSJ38145.1"/>
    </source>
</evidence>
<keyword evidence="5 6" id="KW-0046">Antibiotic resistance</keyword>
<evidence type="ECO:0000256" key="4">
    <source>
        <dbReference type="ARBA" id="ARBA00022801"/>
    </source>
</evidence>
<dbReference type="Gene3D" id="3.40.710.10">
    <property type="entry name" value="DD-peptidase/beta-lactamase superfamily"/>
    <property type="match status" value="1"/>
</dbReference>
<dbReference type="GO" id="GO:0008800">
    <property type="term" value="F:beta-lactamase activity"/>
    <property type="evidence" value="ECO:0007669"/>
    <property type="project" value="UniProtKB-UniRule"/>
</dbReference>
<evidence type="ECO:0000256" key="5">
    <source>
        <dbReference type="ARBA" id="ARBA00023251"/>
    </source>
</evidence>
<dbReference type="Proteomes" id="UP000241167">
    <property type="component" value="Unassembled WGS sequence"/>
</dbReference>
<proteinExistence type="inferred from homology"/>
<dbReference type="PANTHER" id="PTHR35333:SF3">
    <property type="entry name" value="BETA-LACTAMASE-TYPE TRANSPEPTIDASE FOLD CONTAINING PROTEIN"/>
    <property type="match status" value="1"/>
</dbReference>
<evidence type="ECO:0000256" key="7">
    <source>
        <dbReference type="SAM" id="MobiDB-lite"/>
    </source>
</evidence>
<evidence type="ECO:0000259" key="8">
    <source>
        <dbReference type="Pfam" id="PF13354"/>
    </source>
</evidence>
<sequence>MLAFVAQPAAASPDYKAVEQKLASMAAENPGEYGIAAVDLATGTMISFNGNEPFPMASTMKVAVAATYLSQVDAGQRSLDTLIAGVSARTLMDQMITRSDNRATDLLIAELGGPQVIDNWMRSHGLSGIRVDRTIAQLLSARRDLRDVRDSSTPTAMLSLLRTVDGPRALTPASRSLLLDMMSRCHTGRNRMRALLPAGTRVEHKTGTLNGYTGDVGFVTLPDGRRIAVALFARGGVNRPAVIATAARTIYDAFGAEASQARFAVKATAPATGFATGLSPATTPAAAFATARSPMKAPASAFTPARPPVNAPASNFAAARSLMKAPASASAPTQPRVAAPVSAFTAARSPMKAPASTFAPAQPSVTAPASAFTGVQSSAPAMTTRCAAPDLRTRTLAEIVRDATEPASTQPAQTCLPGAITQGNRAPAL</sequence>
<protein>
    <recommendedName>
        <fullName evidence="3 6">Beta-lactamase</fullName>
        <ecNumber evidence="3 6">3.5.2.6</ecNumber>
    </recommendedName>
</protein>
<dbReference type="InterPro" id="IPR023650">
    <property type="entry name" value="Beta-lactam_class-A_AS"/>
</dbReference>
<comment type="similarity">
    <text evidence="2 6">Belongs to the class-A beta-lactamase family.</text>
</comment>
<dbReference type="PANTHER" id="PTHR35333">
    <property type="entry name" value="BETA-LACTAMASE"/>
    <property type="match status" value="1"/>
</dbReference>
<comment type="catalytic activity">
    <reaction evidence="1 6">
        <text>a beta-lactam + H2O = a substituted beta-amino acid</text>
        <dbReference type="Rhea" id="RHEA:20401"/>
        <dbReference type="ChEBI" id="CHEBI:15377"/>
        <dbReference type="ChEBI" id="CHEBI:35627"/>
        <dbReference type="ChEBI" id="CHEBI:140347"/>
        <dbReference type="EC" id="3.5.2.6"/>
    </reaction>
</comment>
<name>A0A2P7QJJ8_9SPHN</name>
<dbReference type="OrthoDB" id="9784149at2"/>
<feature type="domain" description="Beta-lactamase class A catalytic" evidence="8">
    <location>
        <begin position="34"/>
        <end position="232"/>
    </location>
</feature>
<dbReference type="InterPro" id="IPR045155">
    <property type="entry name" value="Beta-lactam_cat"/>
</dbReference>
<gene>
    <name evidence="9" type="ORF">C7I55_20255</name>
</gene>
<keyword evidence="10" id="KW-1185">Reference proteome</keyword>
<dbReference type="SUPFAM" id="SSF56601">
    <property type="entry name" value="beta-lactamase/transpeptidase-like"/>
    <property type="match status" value="1"/>
</dbReference>
<evidence type="ECO:0000256" key="6">
    <source>
        <dbReference type="RuleBase" id="RU361140"/>
    </source>
</evidence>
<keyword evidence="4 6" id="KW-0378">Hydrolase</keyword>
<dbReference type="InterPro" id="IPR012338">
    <property type="entry name" value="Beta-lactam/transpept-like"/>
</dbReference>
<feature type="region of interest" description="Disordered" evidence="7">
    <location>
        <begin position="404"/>
        <end position="429"/>
    </location>
</feature>
<dbReference type="Pfam" id="PF13354">
    <property type="entry name" value="Beta-lactamase2"/>
    <property type="match status" value="1"/>
</dbReference>
<comment type="caution">
    <text evidence="9">The sequence shown here is derived from an EMBL/GenBank/DDBJ whole genome shotgun (WGS) entry which is preliminary data.</text>
</comment>
<evidence type="ECO:0000256" key="2">
    <source>
        <dbReference type="ARBA" id="ARBA00009009"/>
    </source>
</evidence>
<evidence type="ECO:0000256" key="1">
    <source>
        <dbReference type="ARBA" id="ARBA00001526"/>
    </source>
</evidence>
<accession>A0A2P7QJJ8</accession>
<reference evidence="9 10" key="1">
    <citation type="submission" date="2018-03" db="EMBL/GenBank/DDBJ databases">
        <title>The draft genome of Sphingosinicella sp. GL-C-18.</title>
        <authorList>
            <person name="Liu L."/>
            <person name="Li L."/>
            <person name="Liang L."/>
            <person name="Zhang X."/>
            <person name="Wang T."/>
        </authorList>
    </citation>
    <scope>NUCLEOTIDE SEQUENCE [LARGE SCALE GENOMIC DNA]</scope>
    <source>
        <strain evidence="9 10">GL-C-18</strain>
    </source>
</reference>
<evidence type="ECO:0000256" key="3">
    <source>
        <dbReference type="ARBA" id="ARBA00012865"/>
    </source>
</evidence>
<dbReference type="AlphaFoldDB" id="A0A2P7QJJ8"/>
<dbReference type="PRINTS" id="PR00118">
    <property type="entry name" value="BLACTAMASEA"/>
</dbReference>
<dbReference type="InterPro" id="IPR000871">
    <property type="entry name" value="Beta-lactam_class-A"/>
</dbReference>
<dbReference type="GO" id="GO:0030655">
    <property type="term" value="P:beta-lactam antibiotic catabolic process"/>
    <property type="evidence" value="ECO:0007669"/>
    <property type="project" value="InterPro"/>
</dbReference>
<dbReference type="EC" id="3.5.2.6" evidence="3 6"/>
<dbReference type="PROSITE" id="PS00146">
    <property type="entry name" value="BETA_LACTAMASE_A"/>
    <property type="match status" value="1"/>
</dbReference>
<evidence type="ECO:0000313" key="10">
    <source>
        <dbReference type="Proteomes" id="UP000241167"/>
    </source>
</evidence>
<organism evidence="9 10">
    <name type="scientific">Allosphingosinicella deserti</name>
    <dbReference type="NCBI Taxonomy" id="2116704"/>
    <lineage>
        <taxon>Bacteria</taxon>
        <taxon>Pseudomonadati</taxon>
        <taxon>Pseudomonadota</taxon>
        <taxon>Alphaproteobacteria</taxon>
        <taxon>Sphingomonadales</taxon>
        <taxon>Sphingomonadaceae</taxon>
        <taxon>Allosphingosinicella</taxon>
    </lineage>
</organism>
<dbReference type="EMBL" id="PXYI01000007">
    <property type="protein sequence ID" value="PSJ38145.1"/>
    <property type="molecule type" value="Genomic_DNA"/>
</dbReference>
<dbReference type="GO" id="GO:0046677">
    <property type="term" value="P:response to antibiotic"/>
    <property type="evidence" value="ECO:0007669"/>
    <property type="project" value="UniProtKB-UniRule"/>
</dbReference>